<sequence>MLVDHLNVAANAWVIEGLMHIDCPNSISTIHLLQPAQDHKGCLILCRGCPELWTPGSMTLILIFVILVKYVVDSMDQLKIPENRQKSQIFLNVHEKSRFWSNPAFGHKLVILTPNLIRIMKI</sequence>
<evidence type="ECO:0000313" key="1">
    <source>
        <dbReference type="EMBL" id="KAK4010042.1"/>
    </source>
</evidence>
<dbReference type="Proteomes" id="UP001234178">
    <property type="component" value="Unassembled WGS sequence"/>
</dbReference>
<gene>
    <name evidence="1" type="ORF">OUZ56_019187</name>
</gene>
<protein>
    <submittedName>
        <fullName evidence="1">Uncharacterized protein</fullName>
    </submittedName>
</protein>
<accession>A0ABQ9ZAW8</accession>
<proteinExistence type="predicted"/>
<dbReference type="EMBL" id="JAOYFB010000003">
    <property type="protein sequence ID" value="KAK4010042.1"/>
    <property type="molecule type" value="Genomic_DNA"/>
</dbReference>
<reference evidence="1 2" key="1">
    <citation type="journal article" date="2023" name="Nucleic Acids Res.">
        <title>The hologenome of Daphnia magna reveals possible DNA methylation and microbiome-mediated evolution of the host genome.</title>
        <authorList>
            <person name="Chaturvedi A."/>
            <person name="Li X."/>
            <person name="Dhandapani V."/>
            <person name="Marshall H."/>
            <person name="Kissane S."/>
            <person name="Cuenca-Cambronero M."/>
            <person name="Asole G."/>
            <person name="Calvet F."/>
            <person name="Ruiz-Romero M."/>
            <person name="Marangio P."/>
            <person name="Guigo R."/>
            <person name="Rago D."/>
            <person name="Mirbahai L."/>
            <person name="Eastwood N."/>
            <person name="Colbourne J.K."/>
            <person name="Zhou J."/>
            <person name="Mallon E."/>
            <person name="Orsini L."/>
        </authorList>
    </citation>
    <scope>NUCLEOTIDE SEQUENCE [LARGE SCALE GENOMIC DNA]</scope>
    <source>
        <strain evidence="1">LRV0_1</strain>
    </source>
</reference>
<keyword evidence="2" id="KW-1185">Reference proteome</keyword>
<organism evidence="1 2">
    <name type="scientific">Daphnia magna</name>
    <dbReference type="NCBI Taxonomy" id="35525"/>
    <lineage>
        <taxon>Eukaryota</taxon>
        <taxon>Metazoa</taxon>
        <taxon>Ecdysozoa</taxon>
        <taxon>Arthropoda</taxon>
        <taxon>Crustacea</taxon>
        <taxon>Branchiopoda</taxon>
        <taxon>Diplostraca</taxon>
        <taxon>Cladocera</taxon>
        <taxon>Anomopoda</taxon>
        <taxon>Daphniidae</taxon>
        <taxon>Daphnia</taxon>
    </lineage>
</organism>
<name>A0ABQ9ZAW8_9CRUS</name>
<comment type="caution">
    <text evidence="1">The sequence shown here is derived from an EMBL/GenBank/DDBJ whole genome shotgun (WGS) entry which is preliminary data.</text>
</comment>
<evidence type="ECO:0000313" key="2">
    <source>
        <dbReference type="Proteomes" id="UP001234178"/>
    </source>
</evidence>